<dbReference type="PANTHER" id="PTHR37299">
    <property type="entry name" value="TRANSCRIPTIONAL REGULATOR-RELATED"/>
    <property type="match status" value="1"/>
</dbReference>
<dbReference type="Gene3D" id="3.40.50.2300">
    <property type="match status" value="1"/>
</dbReference>
<dbReference type="SMART" id="SM00448">
    <property type="entry name" value="REC"/>
    <property type="match status" value="1"/>
</dbReference>
<evidence type="ECO:0000259" key="4">
    <source>
        <dbReference type="PROSITE" id="PS50930"/>
    </source>
</evidence>
<dbReference type="EMBL" id="BNCK01000005">
    <property type="protein sequence ID" value="GHF95940.1"/>
    <property type="molecule type" value="Genomic_DNA"/>
</dbReference>
<evidence type="ECO:0000313" key="6">
    <source>
        <dbReference type="Proteomes" id="UP000623842"/>
    </source>
</evidence>
<reference evidence="5" key="1">
    <citation type="journal article" date="2014" name="Int. J. Syst. Evol. Microbiol.">
        <title>Complete genome sequence of Corynebacterium casei LMG S-19264T (=DSM 44701T), isolated from a smear-ripened cheese.</title>
        <authorList>
            <consortium name="US DOE Joint Genome Institute (JGI-PGF)"/>
            <person name="Walter F."/>
            <person name="Albersmeier A."/>
            <person name="Kalinowski J."/>
            <person name="Ruckert C."/>
        </authorList>
    </citation>
    <scope>NUCLEOTIDE SEQUENCE</scope>
    <source>
        <strain evidence="5">KCTC 42731</strain>
    </source>
</reference>
<dbReference type="Gene3D" id="2.40.50.1020">
    <property type="entry name" value="LytTr DNA-binding domain"/>
    <property type="match status" value="1"/>
</dbReference>
<accession>A0A919BLT5</accession>
<dbReference type="SUPFAM" id="SSF52172">
    <property type="entry name" value="CheY-like"/>
    <property type="match status" value="1"/>
</dbReference>
<dbReference type="InterPro" id="IPR046947">
    <property type="entry name" value="LytR-like"/>
</dbReference>
<dbReference type="GO" id="GO:0003677">
    <property type="term" value="F:DNA binding"/>
    <property type="evidence" value="ECO:0007669"/>
    <property type="project" value="UniProtKB-KW"/>
</dbReference>
<evidence type="ECO:0000313" key="5">
    <source>
        <dbReference type="EMBL" id="GHF95940.1"/>
    </source>
</evidence>
<dbReference type="InterPro" id="IPR007492">
    <property type="entry name" value="LytTR_DNA-bd_dom"/>
</dbReference>
<organism evidence="5 6">
    <name type="scientific">Thalassotalea marina</name>
    <dbReference type="NCBI Taxonomy" id="1673741"/>
    <lineage>
        <taxon>Bacteria</taxon>
        <taxon>Pseudomonadati</taxon>
        <taxon>Pseudomonadota</taxon>
        <taxon>Gammaproteobacteria</taxon>
        <taxon>Alteromonadales</taxon>
        <taxon>Colwelliaceae</taxon>
        <taxon>Thalassotalea</taxon>
    </lineage>
</organism>
<gene>
    <name evidence="5" type="ORF">GCM10017161_25320</name>
</gene>
<keyword evidence="5" id="KW-0238">DNA-binding</keyword>
<dbReference type="PROSITE" id="PS50930">
    <property type="entry name" value="HTH_LYTTR"/>
    <property type="match status" value="1"/>
</dbReference>
<feature type="domain" description="HTH LytTR-type" evidence="4">
    <location>
        <begin position="159"/>
        <end position="266"/>
    </location>
</feature>
<keyword evidence="2" id="KW-0597">Phosphoprotein</keyword>
<dbReference type="RefSeq" id="WP_189771132.1">
    <property type="nucleotide sequence ID" value="NZ_BNCK01000005.1"/>
</dbReference>
<dbReference type="PROSITE" id="PS50110">
    <property type="entry name" value="RESPONSE_REGULATORY"/>
    <property type="match status" value="1"/>
</dbReference>
<dbReference type="Proteomes" id="UP000623842">
    <property type="component" value="Unassembled WGS sequence"/>
</dbReference>
<dbReference type="InterPro" id="IPR011006">
    <property type="entry name" value="CheY-like_superfamily"/>
</dbReference>
<keyword evidence="6" id="KW-1185">Reference proteome</keyword>
<sequence>MMYKILIVEDEPLAVKKLKRLIDELGENFEIIATLDSNQQLLDFLATEPAIDVIFSDIELIDGPVFQTYQQITPQCPVIFVTAYNQYMMNAFESSGIAYLLKPFNLKKLEQAWHKFIRLTASMESPDTDRITTNEHSTLSQLNSLLASMNTLQSYTERFAIKSPHHIYFLDVGNIAYIQADGGVISAFDTNNKRHFLPFSSLQKLDEQLNPALFFRLNRSEYVQQAHIEKLERYSKNSLMVYLKSPAKTLITSQSRTAAFTKWLGI</sequence>
<evidence type="ECO:0000256" key="1">
    <source>
        <dbReference type="ARBA" id="ARBA00023012"/>
    </source>
</evidence>
<proteinExistence type="predicted"/>
<dbReference type="AlphaFoldDB" id="A0A919BLT5"/>
<name>A0A919BLT5_9GAMM</name>
<dbReference type="Pfam" id="PF00072">
    <property type="entry name" value="Response_reg"/>
    <property type="match status" value="1"/>
</dbReference>
<dbReference type="Pfam" id="PF04397">
    <property type="entry name" value="LytTR"/>
    <property type="match status" value="1"/>
</dbReference>
<comment type="caution">
    <text evidence="5">The sequence shown here is derived from an EMBL/GenBank/DDBJ whole genome shotgun (WGS) entry which is preliminary data.</text>
</comment>
<dbReference type="GO" id="GO:0000156">
    <property type="term" value="F:phosphorelay response regulator activity"/>
    <property type="evidence" value="ECO:0007669"/>
    <property type="project" value="InterPro"/>
</dbReference>
<dbReference type="SMART" id="SM00850">
    <property type="entry name" value="LytTR"/>
    <property type="match status" value="1"/>
</dbReference>
<dbReference type="PANTHER" id="PTHR37299:SF1">
    <property type="entry name" value="STAGE 0 SPORULATION PROTEIN A HOMOLOG"/>
    <property type="match status" value="1"/>
</dbReference>
<evidence type="ECO:0000259" key="3">
    <source>
        <dbReference type="PROSITE" id="PS50110"/>
    </source>
</evidence>
<dbReference type="InterPro" id="IPR001789">
    <property type="entry name" value="Sig_transdc_resp-reg_receiver"/>
</dbReference>
<protein>
    <submittedName>
        <fullName evidence="5">DNA-binding response regulator</fullName>
    </submittedName>
</protein>
<evidence type="ECO:0000256" key="2">
    <source>
        <dbReference type="PROSITE-ProRule" id="PRU00169"/>
    </source>
</evidence>
<keyword evidence="1" id="KW-0902">Two-component regulatory system</keyword>
<reference evidence="5" key="2">
    <citation type="submission" date="2020-09" db="EMBL/GenBank/DDBJ databases">
        <authorList>
            <person name="Sun Q."/>
            <person name="Kim S."/>
        </authorList>
    </citation>
    <scope>NUCLEOTIDE SEQUENCE</scope>
    <source>
        <strain evidence="5">KCTC 42731</strain>
    </source>
</reference>
<feature type="modified residue" description="4-aspartylphosphate" evidence="2">
    <location>
        <position position="57"/>
    </location>
</feature>
<feature type="domain" description="Response regulatory" evidence="3">
    <location>
        <begin position="4"/>
        <end position="117"/>
    </location>
</feature>